<evidence type="ECO:0000313" key="6">
    <source>
        <dbReference type="EMBL" id="KAK9155320.1"/>
    </source>
</evidence>
<evidence type="ECO:0008006" key="8">
    <source>
        <dbReference type="Google" id="ProtNLM"/>
    </source>
</evidence>
<evidence type="ECO:0000256" key="1">
    <source>
        <dbReference type="ARBA" id="ARBA00010617"/>
    </source>
</evidence>
<dbReference type="AlphaFoldDB" id="A0AAP0PUG6"/>
<dbReference type="SUPFAM" id="SSF48264">
    <property type="entry name" value="Cytochrome P450"/>
    <property type="match status" value="1"/>
</dbReference>
<comment type="similarity">
    <text evidence="1">Belongs to the cytochrome P450 family.</text>
</comment>
<dbReference type="Proteomes" id="UP001417504">
    <property type="component" value="Unassembled WGS sequence"/>
</dbReference>
<evidence type="ECO:0000256" key="5">
    <source>
        <dbReference type="ARBA" id="ARBA00023004"/>
    </source>
</evidence>
<keyword evidence="3" id="KW-0479">Metal-binding</keyword>
<keyword evidence="5" id="KW-0408">Iron</keyword>
<keyword evidence="2" id="KW-0349">Heme</keyword>
<accession>A0AAP0PUG6</accession>
<keyword evidence="7" id="KW-1185">Reference proteome</keyword>
<proteinExistence type="inferred from homology"/>
<dbReference type="GO" id="GO:0004497">
    <property type="term" value="F:monooxygenase activity"/>
    <property type="evidence" value="ECO:0007669"/>
    <property type="project" value="InterPro"/>
</dbReference>
<evidence type="ECO:0000313" key="7">
    <source>
        <dbReference type="Proteomes" id="UP001417504"/>
    </source>
</evidence>
<evidence type="ECO:0000256" key="2">
    <source>
        <dbReference type="ARBA" id="ARBA00022617"/>
    </source>
</evidence>
<dbReference type="GO" id="GO:0044550">
    <property type="term" value="P:secondary metabolite biosynthetic process"/>
    <property type="evidence" value="ECO:0007669"/>
    <property type="project" value="UniProtKB-ARBA"/>
</dbReference>
<dbReference type="EMBL" id="JBBNAE010000001">
    <property type="protein sequence ID" value="KAK9155320.1"/>
    <property type="molecule type" value="Genomic_DNA"/>
</dbReference>
<comment type="caution">
    <text evidence="6">The sequence shown here is derived from an EMBL/GenBank/DDBJ whole genome shotgun (WGS) entry which is preliminary data.</text>
</comment>
<dbReference type="InterPro" id="IPR036396">
    <property type="entry name" value="Cyt_P450_sf"/>
</dbReference>
<reference evidence="6 7" key="1">
    <citation type="submission" date="2024-01" db="EMBL/GenBank/DDBJ databases">
        <title>Genome assemblies of Stephania.</title>
        <authorList>
            <person name="Yang L."/>
        </authorList>
    </citation>
    <scope>NUCLEOTIDE SEQUENCE [LARGE SCALE GENOMIC DNA]</scope>
    <source>
        <strain evidence="6">QJT</strain>
        <tissue evidence="6">Leaf</tissue>
    </source>
</reference>
<dbReference type="PANTHER" id="PTHR47955:SF8">
    <property type="entry name" value="CYTOCHROME P450 71D11-LIKE"/>
    <property type="match status" value="1"/>
</dbReference>
<name>A0AAP0PUG6_9MAGN</name>
<dbReference type="PANTHER" id="PTHR47955">
    <property type="entry name" value="CYTOCHROME P450 FAMILY 71 PROTEIN"/>
    <property type="match status" value="1"/>
</dbReference>
<evidence type="ECO:0000256" key="4">
    <source>
        <dbReference type="ARBA" id="ARBA00023002"/>
    </source>
</evidence>
<dbReference type="InterPro" id="IPR001128">
    <property type="entry name" value="Cyt_P450"/>
</dbReference>
<dbReference type="GO" id="GO:0016705">
    <property type="term" value="F:oxidoreductase activity, acting on paired donors, with incorporation or reduction of molecular oxygen"/>
    <property type="evidence" value="ECO:0007669"/>
    <property type="project" value="InterPro"/>
</dbReference>
<dbReference type="Pfam" id="PF00067">
    <property type="entry name" value="p450"/>
    <property type="match status" value="2"/>
</dbReference>
<dbReference type="GO" id="GO:0005506">
    <property type="term" value="F:iron ion binding"/>
    <property type="evidence" value="ECO:0007669"/>
    <property type="project" value="InterPro"/>
</dbReference>
<keyword evidence="4" id="KW-0560">Oxidoreductase</keyword>
<sequence>MEFQLAFPLAVTLLLLSFIFFRKEKMSKLLDLDSKLPPSPWKIPLIGHLHHLLVGLPHQSLRNLAKTYGPLTHLKHGEVSAIIISTAKMAEEVMKRQNLMFINRPEILSAKIMSYDSKGVVFSPYSEYWRQIRKICVLELLSVKRVQSFRSVREEEVSDYIENISLKAGSLIDHSEMIFSLSSDITSRASLGNRCKDKKVDAILKDIIRDHRINRASCKGNDGEFEEGLVDLLLTLQEKSELEYPFTEDHIKVVILDIFMAGSETASTTIEWAMLEILRNSRVMKRAQGEVRQALKGKEKIQNIGYLE</sequence>
<gene>
    <name evidence="6" type="ORF">Sjap_002800</name>
</gene>
<evidence type="ECO:0000256" key="3">
    <source>
        <dbReference type="ARBA" id="ARBA00022723"/>
    </source>
</evidence>
<protein>
    <recommendedName>
        <fullName evidence="8">Cytochrome P450</fullName>
    </recommendedName>
</protein>
<dbReference type="Gene3D" id="1.10.630.10">
    <property type="entry name" value="Cytochrome P450"/>
    <property type="match status" value="2"/>
</dbReference>
<organism evidence="6 7">
    <name type="scientific">Stephania japonica</name>
    <dbReference type="NCBI Taxonomy" id="461633"/>
    <lineage>
        <taxon>Eukaryota</taxon>
        <taxon>Viridiplantae</taxon>
        <taxon>Streptophyta</taxon>
        <taxon>Embryophyta</taxon>
        <taxon>Tracheophyta</taxon>
        <taxon>Spermatophyta</taxon>
        <taxon>Magnoliopsida</taxon>
        <taxon>Ranunculales</taxon>
        <taxon>Menispermaceae</taxon>
        <taxon>Menispermoideae</taxon>
        <taxon>Cissampelideae</taxon>
        <taxon>Stephania</taxon>
    </lineage>
</organism>
<dbReference type="GO" id="GO:0020037">
    <property type="term" value="F:heme binding"/>
    <property type="evidence" value="ECO:0007669"/>
    <property type="project" value="InterPro"/>
</dbReference>